<dbReference type="EMBL" id="AAAB01001246">
    <property type="protein sequence ID" value="EAL42416.2"/>
    <property type="molecule type" value="Genomic_DNA"/>
</dbReference>
<dbReference type="VEuPathDB" id="VectorBase:AGAP012859"/>
<dbReference type="VEuPathDB" id="VectorBase:AGAMI1_005234"/>
<accession>Q5TYG4</accession>
<gene>
    <name evidence="2" type="ORF">AgaP_AGAP012859</name>
</gene>
<reference evidence="2 4" key="1">
    <citation type="journal article" date="2002" name="Science">
        <title>The genome sequence of the malaria mosquito Anopheles gambiae.</title>
        <authorList>
            <person name="Holt R.A."/>
            <person name="Subramanian G.M."/>
            <person name="Halpern A."/>
            <person name="Sutton G.G."/>
            <person name="Charlab R."/>
            <person name="Nusskern D.R."/>
            <person name="Wincker P."/>
            <person name="Clark A.G."/>
            <person name="Ribeiro J.M."/>
            <person name="Wides R."/>
            <person name="Salzberg S.L."/>
            <person name="Loftus B."/>
            <person name="Yandell M."/>
            <person name="Majoros W.H."/>
            <person name="Rusch D.B."/>
            <person name="Lai Z."/>
            <person name="Kraft C.L."/>
            <person name="Abril J.F."/>
            <person name="Anthouard V."/>
            <person name="Arensburger P."/>
            <person name="Atkinson P.W."/>
            <person name="Baden H."/>
            <person name="de Berardinis V."/>
            <person name="Baldwin D."/>
            <person name="Benes V."/>
            <person name="Biedler J."/>
            <person name="Blass C."/>
            <person name="Bolanos R."/>
            <person name="Boscus D."/>
            <person name="Barnstead M."/>
            <person name="Cai S."/>
            <person name="Center A."/>
            <person name="Chaturverdi K."/>
            <person name="Christophides G.K."/>
            <person name="Chrystal M.A."/>
            <person name="Clamp M."/>
            <person name="Cravchik A."/>
            <person name="Curwen V."/>
            <person name="Dana A."/>
            <person name="Delcher A."/>
            <person name="Dew I."/>
            <person name="Evans C.A."/>
            <person name="Flanigan M."/>
            <person name="Grundschober-Freimoser A."/>
            <person name="Friedli L."/>
            <person name="Gu Z."/>
            <person name="Guan P."/>
            <person name="Guigo R."/>
            <person name="Hillenmeyer M.E."/>
            <person name="Hladun S.L."/>
            <person name="Hogan J.R."/>
            <person name="Hong Y.S."/>
            <person name="Hoover J."/>
            <person name="Jaillon O."/>
            <person name="Ke Z."/>
            <person name="Kodira C."/>
            <person name="Kokoza E."/>
            <person name="Koutsos A."/>
            <person name="Letunic I."/>
            <person name="Levitsky A."/>
            <person name="Liang Y."/>
            <person name="Lin J.J."/>
            <person name="Lobo N.F."/>
            <person name="Lopez J.R."/>
            <person name="Malek J.A."/>
            <person name="McIntosh T.C."/>
            <person name="Meister S."/>
            <person name="Miller J."/>
            <person name="Mobarry C."/>
            <person name="Mongin E."/>
            <person name="Murphy S.D."/>
            <person name="O'Brochta D.A."/>
            <person name="Pfannkoch C."/>
            <person name="Qi R."/>
            <person name="Regier M.A."/>
            <person name="Remington K."/>
            <person name="Shao H."/>
            <person name="Sharakhova M.V."/>
            <person name="Sitter C.D."/>
            <person name="Shetty J."/>
            <person name="Smith T.J."/>
            <person name="Strong R."/>
            <person name="Sun J."/>
            <person name="Thomasova D."/>
            <person name="Ton L.Q."/>
            <person name="Topalis P."/>
            <person name="Tu Z."/>
            <person name="Unger M.F."/>
            <person name="Walenz B."/>
            <person name="Wang A."/>
            <person name="Wang J."/>
            <person name="Wang M."/>
            <person name="Wang X."/>
            <person name="Woodford K.J."/>
            <person name="Wortman J.R."/>
            <person name="Wu M."/>
            <person name="Yao A."/>
            <person name="Zdobnov E.M."/>
            <person name="Zhang H."/>
            <person name="Zhao Q."/>
            <person name="Zhao S."/>
            <person name="Zhu S.C."/>
            <person name="Zhimulev I."/>
            <person name="Coluzzi M."/>
            <person name="della Torre A."/>
            <person name="Roth C.W."/>
            <person name="Louis C."/>
            <person name="Kalush F."/>
            <person name="Mural R.J."/>
            <person name="Myers E.W."/>
            <person name="Adams M.D."/>
            <person name="Smith H.O."/>
            <person name="Broder S."/>
            <person name="Gardner M.J."/>
            <person name="Fraser C.M."/>
            <person name="Birney E."/>
            <person name="Bork P."/>
            <person name="Brey P.T."/>
            <person name="Venter J.C."/>
            <person name="Weissenbach J."/>
            <person name="Kafatos F.C."/>
            <person name="Collins F.H."/>
            <person name="Hoffman S.L."/>
        </authorList>
    </citation>
    <scope>NUCLEOTIDE SEQUENCE [LARGE SCALE GENOMIC DNA]</scope>
    <source>
        <strain evidence="2 4">PEST</strain>
    </source>
</reference>
<dbReference type="HOGENOM" id="CLU_1961421_0_0_1"/>
<name>Q5TYG4_ANOGA</name>
<keyword evidence="4" id="KW-1185">Reference proteome</keyword>
<organism evidence="2">
    <name type="scientific">Anopheles gambiae</name>
    <name type="common">African malaria mosquito</name>
    <dbReference type="NCBI Taxonomy" id="7165"/>
    <lineage>
        <taxon>Eukaryota</taxon>
        <taxon>Metazoa</taxon>
        <taxon>Ecdysozoa</taxon>
        <taxon>Arthropoda</taxon>
        <taxon>Hexapoda</taxon>
        <taxon>Insecta</taxon>
        <taxon>Pterygota</taxon>
        <taxon>Neoptera</taxon>
        <taxon>Endopterygota</taxon>
        <taxon>Diptera</taxon>
        <taxon>Nematocera</taxon>
        <taxon>Culicoidea</taxon>
        <taxon>Culicidae</taxon>
        <taxon>Anophelinae</taxon>
        <taxon>Anopheles</taxon>
    </lineage>
</organism>
<dbReference type="EnsemblMetazoa" id="AGAP012859-RA">
    <property type="protein sequence ID" value="AGAP012859-PA"/>
    <property type="gene ID" value="AGAP012859"/>
</dbReference>
<proteinExistence type="predicted"/>
<evidence type="ECO:0000313" key="2">
    <source>
        <dbReference type="EMBL" id="EAL42416.2"/>
    </source>
</evidence>
<evidence type="ECO:0000256" key="1">
    <source>
        <dbReference type="SAM" id="MobiDB-lite"/>
    </source>
</evidence>
<evidence type="ECO:0000313" key="3">
    <source>
        <dbReference type="EnsemblMetazoa" id="AGAP012859-PA"/>
    </source>
</evidence>
<feature type="region of interest" description="Disordered" evidence="1">
    <location>
        <begin position="36"/>
        <end position="114"/>
    </location>
</feature>
<reference evidence="2" key="5">
    <citation type="submission" date="2011-05" db="EMBL/GenBank/DDBJ databases">
        <authorList>
            <consortium name="VectorBase"/>
        </authorList>
    </citation>
    <scope>NUCLEOTIDE SEQUENCE</scope>
    <source>
        <strain evidence="2">PEST</strain>
    </source>
</reference>
<dbReference type="Proteomes" id="UP000007062">
    <property type="component" value="Unassembled WGS sequence"/>
</dbReference>
<reference evidence="2 4" key="3">
    <citation type="journal article" date="2004" name="Trends Parasitol.">
        <title>The Anopheles gambiae genome: an update.</title>
        <authorList>
            <person name="Mongin E."/>
            <person name="Louis C."/>
            <person name="Holt R.A."/>
            <person name="Birney E."/>
            <person name="Collins F.H."/>
        </authorList>
    </citation>
    <scope>NUCLEOTIDE SEQUENCE [LARGE SCALE GENOMIC DNA]</scope>
    <source>
        <strain evidence="2 4">PEST</strain>
    </source>
</reference>
<reference evidence="2 4" key="4">
    <citation type="journal article" date="2007" name="Genome Biol.">
        <title>Update of the Anopheles gambiae PEST genome assembly.</title>
        <authorList>
            <person name="Sharakhova M.V."/>
            <person name="Hammond M.P."/>
            <person name="Lobo N.F."/>
            <person name="Krzywinski J."/>
            <person name="Unger M.F."/>
            <person name="Hillenmeyer M.E."/>
            <person name="Bruggner R.V."/>
            <person name="Birney E."/>
            <person name="Collins F.H."/>
        </authorList>
    </citation>
    <scope>NUCLEOTIDE SEQUENCE [LARGE SCALE GENOMIC DNA]</scope>
    <source>
        <strain evidence="2 4">PEST</strain>
    </source>
</reference>
<sequence length="128" mass="14465">MPYYTEHDINEMARQQYDSYTEGGLYDRAYLPAPTMDSLSFHTDDQGSETGLRRAYYNQPNSGSGRSTVEKRPSRSFSLSPKPSIRHMIGTSCPATTANSSSSSSGKRRSRKTVSCISWRKWPHCRQS</sequence>
<reference evidence="3" key="6">
    <citation type="submission" date="2021-01" db="UniProtKB">
        <authorList>
            <consortium name="EnsemblMetazoa"/>
        </authorList>
    </citation>
    <scope>IDENTIFICATION</scope>
    <source>
        <strain evidence="3">PEST</strain>
    </source>
</reference>
<feature type="compositionally biased region" description="Polar residues" evidence="1">
    <location>
        <begin position="58"/>
        <end position="67"/>
    </location>
</feature>
<evidence type="ECO:0000313" key="4">
    <source>
        <dbReference type="Proteomes" id="UP000007062"/>
    </source>
</evidence>
<dbReference type="STRING" id="7165.Q5TYG4"/>
<protein>
    <submittedName>
        <fullName evidence="2">AGAP012859-PA</fullName>
    </submittedName>
</protein>
<dbReference type="PaxDb" id="7165-AGAP012859-PA"/>
<reference evidence="2" key="2">
    <citation type="submission" date="2002-03" db="EMBL/GenBank/DDBJ databases">
        <authorList>
            <consortium name="The Anopheles Genome Sequencing Consortium"/>
        </authorList>
    </citation>
    <scope>NUCLEOTIDE SEQUENCE</scope>
    <source>
        <strain evidence="2">PEST</strain>
    </source>
</reference>
<dbReference type="AlphaFoldDB" id="Q5TYG4"/>